<proteinExistence type="predicted"/>
<dbReference type="AlphaFoldDB" id="A0A8K0A621"/>
<gene>
    <name evidence="2" type="primary">Hypp4241</name>
    <name evidence="2" type="ORF">BLAG_LOCUS22297</name>
</gene>
<dbReference type="EMBL" id="OV696692">
    <property type="protein sequence ID" value="CAH1269744.1"/>
    <property type="molecule type" value="Genomic_DNA"/>
</dbReference>
<evidence type="ECO:0000313" key="2">
    <source>
        <dbReference type="EMBL" id="CAH1269744.1"/>
    </source>
</evidence>
<dbReference type="InterPro" id="IPR036282">
    <property type="entry name" value="Glutathione-S-Trfase_C_sf"/>
</dbReference>
<dbReference type="PANTHER" id="PTHR44051:SF8">
    <property type="entry name" value="GLUTATHIONE S-TRANSFERASE GSTA"/>
    <property type="match status" value="1"/>
</dbReference>
<accession>A0A8K0A621</accession>
<dbReference type="SUPFAM" id="SSF47616">
    <property type="entry name" value="GST C-terminal domain-like"/>
    <property type="match status" value="1"/>
</dbReference>
<name>A0A8K0A621_BRALA</name>
<dbReference type="PANTHER" id="PTHR44051">
    <property type="entry name" value="GLUTATHIONE S-TRANSFERASE-RELATED"/>
    <property type="match status" value="1"/>
</dbReference>
<dbReference type="PROSITE" id="PS50405">
    <property type="entry name" value="GST_CTER"/>
    <property type="match status" value="1"/>
</dbReference>
<sequence>MWEGYLAQHDGPFIAGKDFTLADASLFPMIAFVVRNQLPLKERFPRLASYYERLKERPSVKTSWPPHWLTTPEPDLMKDV</sequence>
<feature type="domain" description="GST C-terminal" evidence="1">
    <location>
        <begin position="1"/>
        <end position="76"/>
    </location>
</feature>
<dbReference type="Proteomes" id="UP000838412">
    <property type="component" value="Chromosome 7"/>
</dbReference>
<dbReference type="Gene3D" id="1.20.1050.10">
    <property type="match status" value="1"/>
</dbReference>
<dbReference type="InterPro" id="IPR010987">
    <property type="entry name" value="Glutathione-S-Trfase_C-like"/>
</dbReference>
<evidence type="ECO:0000313" key="3">
    <source>
        <dbReference type="Proteomes" id="UP000838412"/>
    </source>
</evidence>
<dbReference type="InterPro" id="IPR004046">
    <property type="entry name" value="GST_C"/>
</dbReference>
<protein>
    <submittedName>
        <fullName evidence="2">Hypp4241 protein</fullName>
    </submittedName>
</protein>
<keyword evidence="3" id="KW-1185">Reference proteome</keyword>
<dbReference type="OrthoDB" id="8871446at2759"/>
<reference evidence="2" key="1">
    <citation type="submission" date="2022-01" db="EMBL/GenBank/DDBJ databases">
        <authorList>
            <person name="Braso-Vives M."/>
        </authorList>
    </citation>
    <scope>NUCLEOTIDE SEQUENCE</scope>
</reference>
<evidence type="ECO:0000259" key="1">
    <source>
        <dbReference type="PROSITE" id="PS50405"/>
    </source>
</evidence>
<dbReference type="Pfam" id="PF14497">
    <property type="entry name" value="GST_C_3"/>
    <property type="match status" value="1"/>
</dbReference>
<organism evidence="2 3">
    <name type="scientific">Branchiostoma lanceolatum</name>
    <name type="common">Common lancelet</name>
    <name type="synonym">Amphioxus lanceolatum</name>
    <dbReference type="NCBI Taxonomy" id="7740"/>
    <lineage>
        <taxon>Eukaryota</taxon>
        <taxon>Metazoa</taxon>
        <taxon>Chordata</taxon>
        <taxon>Cephalochordata</taxon>
        <taxon>Leptocardii</taxon>
        <taxon>Amphioxiformes</taxon>
        <taxon>Branchiostomatidae</taxon>
        <taxon>Branchiostoma</taxon>
    </lineage>
</organism>